<keyword evidence="1" id="KW-0472">Membrane</keyword>
<dbReference type="AlphaFoldDB" id="G9ZR20"/>
<comment type="caution">
    <text evidence="2">The sequence shown here is derived from an EMBL/GenBank/DDBJ whole genome shotgun (WGS) entry which is preliminary data.</text>
</comment>
<dbReference type="HOGENOM" id="CLU_1942542_0_0_9"/>
<evidence type="ECO:0000313" key="3">
    <source>
        <dbReference type="Proteomes" id="UP000004625"/>
    </source>
</evidence>
<dbReference type="EMBL" id="AGEY01000163">
    <property type="protein sequence ID" value="EHL96893.1"/>
    <property type="molecule type" value="Genomic_DNA"/>
</dbReference>
<name>G9ZR20_9LACO</name>
<feature type="non-terminal residue" evidence="2">
    <location>
        <position position="1"/>
    </location>
</feature>
<dbReference type="RefSeq" id="WP_008213911.1">
    <property type="nucleotide sequence ID" value="NZ_JH415043.1"/>
</dbReference>
<protein>
    <submittedName>
        <fullName evidence="2">Uncharacterized protein</fullName>
    </submittedName>
</protein>
<organism evidence="2 3">
    <name type="scientific">Lentilactobacillus parafarraginis F0439</name>
    <dbReference type="NCBI Taxonomy" id="797515"/>
    <lineage>
        <taxon>Bacteria</taxon>
        <taxon>Bacillati</taxon>
        <taxon>Bacillota</taxon>
        <taxon>Bacilli</taxon>
        <taxon>Lactobacillales</taxon>
        <taxon>Lactobacillaceae</taxon>
        <taxon>Lentilactobacillus</taxon>
    </lineage>
</organism>
<feature type="transmembrane region" description="Helical" evidence="1">
    <location>
        <begin position="101"/>
        <end position="127"/>
    </location>
</feature>
<reference evidence="2 3" key="1">
    <citation type="submission" date="2011-09" db="EMBL/GenBank/DDBJ databases">
        <authorList>
            <person name="Weinstock G."/>
            <person name="Sodergren E."/>
            <person name="Clifton S."/>
            <person name="Fulton L."/>
            <person name="Fulton B."/>
            <person name="Courtney L."/>
            <person name="Fronick C."/>
            <person name="Harrison M."/>
            <person name="Strong C."/>
            <person name="Farmer C."/>
            <person name="Delahaunty K."/>
            <person name="Markovic C."/>
            <person name="Hall O."/>
            <person name="Minx P."/>
            <person name="Tomlinson C."/>
            <person name="Mitreva M."/>
            <person name="Hou S."/>
            <person name="Chen J."/>
            <person name="Wollam A."/>
            <person name="Pepin K.H."/>
            <person name="Johnson M."/>
            <person name="Bhonagiri V."/>
            <person name="Zhang X."/>
            <person name="Suruliraj S."/>
            <person name="Warren W."/>
            <person name="Chinwalla A."/>
            <person name="Mardis E.R."/>
            <person name="Wilson R.K."/>
        </authorList>
    </citation>
    <scope>NUCLEOTIDE SEQUENCE [LARGE SCALE GENOMIC DNA]</scope>
    <source>
        <strain evidence="2 3">F0439</strain>
    </source>
</reference>
<gene>
    <name evidence="2" type="ORF">HMPREF9103_02178</name>
</gene>
<dbReference type="STRING" id="797515.HMPREF9103_02178"/>
<evidence type="ECO:0000256" key="1">
    <source>
        <dbReference type="SAM" id="Phobius"/>
    </source>
</evidence>
<proteinExistence type="predicted"/>
<dbReference type="Proteomes" id="UP000004625">
    <property type="component" value="Unassembled WGS sequence"/>
</dbReference>
<keyword evidence="1" id="KW-0812">Transmembrane</keyword>
<sequence length="129" mass="14886">LDLFQLIEVINMNNLFKDLPWSTIRILRYIVKSYNLGTPVDSLKIRKHFKLEVGKEQPTLELLKHYKYIDSVNGFYKGPGIYQFRITAKALSSFESFGENLIVFFLSSCIIPTIVSIVTTVIVNVLIKR</sequence>
<keyword evidence="3" id="KW-1185">Reference proteome</keyword>
<keyword evidence="1" id="KW-1133">Transmembrane helix</keyword>
<evidence type="ECO:0000313" key="2">
    <source>
        <dbReference type="EMBL" id="EHL96893.1"/>
    </source>
</evidence>
<accession>G9ZR20</accession>